<keyword evidence="8" id="KW-0812">Transmembrane</keyword>
<feature type="region of interest" description="Disordered" evidence="7">
    <location>
        <begin position="947"/>
        <end position="974"/>
    </location>
</feature>
<evidence type="ECO:0000313" key="11">
    <source>
        <dbReference type="Proteomes" id="UP000006906"/>
    </source>
</evidence>
<keyword evidence="2" id="KW-0716">Sensory transduction</keyword>
<organism evidence="10 11">
    <name type="scientific">Chlamydomonas reinhardtii</name>
    <name type="common">Chlamydomonas smithii</name>
    <dbReference type="NCBI Taxonomy" id="3055"/>
    <lineage>
        <taxon>Eukaryota</taxon>
        <taxon>Viridiplantae</taxon>
        <taxon>Chlorophyta</taxon>
        <taxon>core chlorophytes</taxon>
        <taxon>Chlorophyceae</taxon>
        <taxon>CS clade</taxon>
        <taxon>Chlamydomonadales</taxon>
        <taxon>Chlamydomonadaceae</taxon>
        <taxon>Chlamydomonas</taxon>
    </lineage>
</organism>
<keyword evidence="1" id="KW-0675">Receptor</keyword>
<dbReference type="GeneID" id="5723936"/>
<feature type="region of interest" description="Disordered" evidence="7">
    <location>
        <begin position="1578"/>
        <end position="1602"/>
    </location>
</feature>
<feature type="transmembrane region" description="Helical" evidence="8">
    <location>
        <begin position="56"/>
        <end position="79"/>
    </location>
</feature>
<evidence type="ECO:0000256" key="1">
    <source>
        <dbReference type="ARBA" id="ARBA00022543"/>
    </source>
</evidence>
<proteinExistence type="predicted"/>
<protein>
    <recommendedName>
        <fullName evidence="9">PAS domain-containing protein</fullName>
    </recommendedName>
</protein>
<dbReference type="EMBL" id="CM008971">
    <property type="protein sequence ID" value="PNW77931.1"/>
    <property type="molecule type" value="Genomic_DNA"/>
</dbReference>
<keyword evidence="8" id="KW-0472">Membrane</keyword>
<evidence type="ECO:0000256" key="4">
    <source>
        <dbReference type="ARBA" id="ARBA00022741"/>
    </source>
</evidence>
<keyword evidence="4" id="KW-0547">Nucleotide-binding</keyword>
<dbReference type="ExpressionAtlas" id="A0A2K3DBN2">
    <property type="expression patterns" value="baseline and differential"/>
</dbReference>
<keyword evidence="8" id="KW-1133">Transmembrane helix</keyword>
<feature type="compositionally biased region" description="Polar residues" evidence="7">
    <location>
        <begin position="1975"/>
        <end position="1988"/>
    </location>
</feature>
<dbReference type="OrthoDB" id="60033at2759"/>
<evidence type="ECO:0000256" key="2">
    <source>
        <dbReference type="ARBA" id="ARBA00022606"/>
    </source>
</evidence>
<feature type="transmembrane region" description="Helical" evidence="8">
    <location>
        <begin position="2359"/>
        <end position="2381"/>
    </location>
</feature>
<feature type="compositionally biased region" description="Low complexity" evidence="7">
    <location>
        <begin position="1708"/>
        <end position="1720"/>
    </location>
</feature>
<keyword evidence="3" id="KW-0808">Transferase</keyword>
<feature type="transmembrane region" description="Helical" evidence="8">
    <location>
        <begin position="3024"/>
        <end position="3045"/>
    </location>
</feature>
<feature type="compositionally biased region" description="Low complexity" evidence="7">
    <location>
        <begin position="1926"/>
        <end position="1943"/>
    </location>
</feature>
<dbReference type="InParanoid" id="A0A2K3DBN2"/>
<keyword evidence="1" id="KW-0157">Chromophore</keyword>
<evidence type="ECO:0000313" key="10">
    <source>
        <dbReference type="EMBL" id="PNW77931.1"/>
    </source>
</evidence>
<feature type="transmembrane region" description="Helical" evidence="8">
    <location>
        <begin position="146"/>
        <end position="170"/>
    </location>
</feature>
<evidence type="ECO:0000256" key="3">
    <source>
        <dbReference type="ARBA" id="ARBA00022679"/>
    </source>
</evidence>
<feature type="region of interest" description="Disordered" evidence="7">
    <location>
        <begin position="1085"/>
        <end position="1113"/>
    </location>
</feature>
<feature type="transmembrane region" description="Helical" evidence="8">
    <location>
        <begin position="215"/>
        <end position="234"/>
    </location>
</feature>
<dbReference type="GO" id="GO:0006355">
    <property type="term" value="P:regulation of DNA-templated transcription"/>
    <property type="evidence" value="ECO:0007669"/>
    <property type="project" value="InterPro"/>
</dbReference>
<dbReference type="PANTHER" id="PTHR31600:SF2">
    <property type="entry name" value="GAMETE ENRICHED GENE 10 PROTEIN-RELATED"/>
    <property type="match status" value="1"/>
</dbReference>
<dbReference type="KEGG" id="cre:CHLRE_10g457331v5"/>
<feature type="transmembrane region" description="Helical" evidence="8">
    <location>
        <begin position="91"/>
        <end position="114"/>
    </location>
</feature>
<dbReference type="CDD" id="cd00130">
    <property type="entry name" value="PAS"/>
    <property type="match status" value="1"/>
</dbReference>
<dbReference type="PROSITE" id="PS50112">
    <property type="entry name" value="PAS"/>
    <property type="match status" value="2"/>
</dbReference>
<dbReference type="SUPFAM" id="SSF55785">
    <property type="entry name" value="PYP-like sensor domain (PAS domain)"/>
    <property type="match status" value="2"/>
</dbReference>
<dbReference type="PANTHER" id="PTHR31600">
    <property type="entry name" value="TINY MACROCYSTS PROTEIN B-RELATED"/>
    <property type="match status" value="1"/>
</dbReference>
<keyword evidence="6" id="KW-0067">ATP-binding</keyword>
<feature type="compositionally biased region" description="Low complexity" evidence="7">
    <location>
        <begin position="1085"/>
        <end position="1094"/>
    </location>
</feature>
<gene>
    <name evidence="10" type="ORF">CHLRE_10g457331v5</name>
</gene>
<dbReference type="Gramene" id="PNW77931">
    <property type="protein sequence ID" value="PNW77931"/>
    <property type="gene ID" value="CHLRE_10g457331v5"/>
</dbReference>
<dbReference type="InterPro" id="IPR035965">
    <property type="entry name" value="PAS-like_dom_sf"/>
</dbReference>
<sequence>MLLDFLQQLVLLLGTEYGWFPWFTTWTASLTWMWTGLSYLNFAAKLSNVSYVLYEVALYGIAGLLALSLALCAYVGYCFKRHRFTYVWPVCFLRVVVSVFLQTFYVSAMGIFFVNINCHWLAPADSNHQRGYMDNYPTLNCTQWPYVFNLVVAIVLAFIFSAIVFVSTMADFEMDPRSAGLLAASHPKVEVINLSAKTVFLLASAILVVDIPKLQAIIFAATMAVQFYTTVRWVPFMVSWVNHLRAGFNLCNTWVSVMMVVLRYTPSAQDPLGPSAERLTLITIAGLPCFIVAGVLVSFLRLRVATRVAIRAFHSATSAVKPKDMYKFIDVHEVEVVARVCRKRGPERDTDDPEALALAERVLKSGIALFPHKAYAHILYSNFLIEVASLYQAGQSQLMSAKKLEPDWVERFGIFVREQQHMQRAHTSTTGESSVDLVSYVEFQRNYRLLVRATQRALASQQAFWKLLLRHKVHLTSLTAAFRSIKNAQDLATRTYRSVLERYPNSVKLLRSYARFQEVVLNNPWRAQQIYEKADQLEEQQASVQDNILLGNDRLLGQQMDTKKSAVAVINSSGIIQMTNKPLQKLFDYKASELEGQNVSILMPAPFSNRHNGYLAAYIATGQPKVIDTVREVVALHRRRHVFPIKLAVSKLSGQGADSQFLGVIQPVAASPSTVRVWLMTNGMTLCVDELFEDMFGTSIPNCIGRPFKDLVLEQDELQGIFAEVGTRSGVFTAVTRDLHVVHKYAGPIPVHVIVSPEGTPDEPLILVSISLRASSSKGPSSAGPGGASSASASTGVGNGPLMVLDRYGGMVFANTAISTLLGYAHKSFLLLRLEALIPEHYQALHACGVQELMRSRSRFACRSGQTIFMCSSNKALVPVRLSISHKAEGDDSGLLSVVQVAKCSVAAGLAERRVQFEVDWAGCVTSVANQSGDVVSRMPSTSGRTSAAAAASLSKHGTQGSAPGGTDACTGSSAGSAAGAGAASASAAGIRAAAAGSGAQTHLFGLPPEGFIGCNLFKLIPELGALAPDEDLQDDILEELRLMSLQRLSPVFLRATLLPAVAAETAFQRAKDATAAAGEETLALQSSSKASDAADQDGGKVTAHQPIHASHAHASLSRSGAFSASDVEVAAAASEAAAVPKEPGDVTPYNGPWNAFATAAAASIAATAASAAQTPAGAAAAGVAPIQPSLSRPADAEQGSLHSVILGASGALAAVKELGHWRSRARTMAAGNRFSAAALAPRPVILEIDGTNGDGNLVVSIWHPDKVASVLEVSRDGDIRQAVLDDLHPPGPVFGLTDSALQQYNLRDLLQVPVHTSLEDYLFPVMAISTQQPDGTSSGSRGGTILKRSALRGSASMGPRAAAAARRGAGAERGMVGAVSMLAGGGGRSSRRQATAQLRPQVGPGRNAAMVHADGKPLHIVVQGIAKRGTSAAYYVRVTLSQRTEDVDAAAGASGKGTLLSRLLGPGMLLAAAAAAPRSNEGAGASGGQPLLAVELQSRLPSASIAAAGTNAGIPLATSKLKGAAGTSSVRLPMPGANEQAAANQHNISGAAGMVDSFAIAAADGQAEADAGRIRMTPAPREQPKLASESPRQRAADGSVQSFAATAAATAAAAVAAPATEGATTGHDFEHARGDAAGRSLLGAADAKPISSETVRARTDHLQPAVLSPGSVVAHEGESWDTGKSDAVTDLDELEAGPVDTPGGTGAAPQPAPTQLAQETPAAAYAVSAASEAAVQARAAAVTGAPVAVASAAPAAGSAGPVAAQARKAPPSSTAGVGHAGARAAVPLNSAANSSERRILADQDTHHGRGSVAVAGAAAAAAVRTPQQLAYASMQDHAKGARIGMFLPDGNDVVKHSGGSAARGSAVAVAPAATNAARAAPSVAARSSTAANVPSTAASTAAGVHAAAARAKLGSLTAMLTAPRTSANGSGGSPSTTASASALDPMAVQDQTPTSRPRSSMPPPPQQSSGTGNGTPSKPGNYFQSLLQRRLEQGRAAVQQGVGQRAAGPGPVAEGDEVSRSLSGYGIAAGDDPAAAADPVAVAPPAAVASASLTVAASLRRSRVSSIVPVVADAGMSVAADDYAALEELDEEEEAALAAAALGAEVEHHDAGFQRGRRLKRISHVLEQPAAQAAINRFWRHSVAVTIALLLAHTGCFAGLIYLSNQQANCMNDMGRVTSGLESAYRVAVYTRALDTILKDEVVHFASDRGYAAPVYTRAGLPGYVADMSRYVSTFEAQHFAMYEDAGRTYGRGSGTGKALWDDRTYEVWTLLDGTATPATYLREYLSLFELGHRFIMYAREIADNYQSLGPPHGNLSDTRGFQFIRDEVVPELLPGYFGVATSIIQGCVADQHLLNQVLLALLVVEACCLCGAAVLYLLYRLVRVSRYQTSLFSVFLAIPSATVRMLTLRKLEDGEDDDDNDADADDDDLNAENMVTTAAGGQVEAATAYASAGNRLATAAPGGGMRSGSRAKLSRGLSRSLTAYRLLGPAAVGSVGNWGVSRSKPSRLGVDTTALQPSPRADGLRAAAFTAGHFAGLPSSGVGGPGAAAGGAGAMPSVTTAAAAAAATTAGAAGTQTPLPTAGREVAQGSGVPPALRSTRGRSISFRDHAPPGAATEDGHGSDGANAPGAERDARGTRHQPGRSGSRAATPSTTNRVSSSHATPVQTPTRYSASAQAGEHWPPSTVAPSLEDGSPGPAGMSDSSVLYDADIVAELQGAAASRQRHSAQGGLLGSKRLGKAVHATVSRGRSLGQRALAAAASSRHHVGRFARQLLKRRSVMTGTNKILIANSLKDCWRLLPIVAWATLVISLYAYTYTISDWATAPLDTVTITSFTLARNVRMVYFAHELCANNTVEAIAASKAQLNRTIGMVAQDYALLLFGKRYEAPEAVASAPALSDAGYQVHGGHAGIARLGGHVGDTLYKGLNPDGSGGNCLRQNASTCFPLGHPYAVPSLNGLDVAFRHSIEAAEALVAAPDDQINIANRFLDFLFKVTSNDVQSALLSLRGYFDQQLHDAMGTWQAVHIGLFVATVVLFGLFLVAFVRPFVRSTRDEAAHVANMLSDLPPEVDIIRLVEAALGVGDSSKTGKGNAAGANAKDDAGDVAGAPKAATQMRVAAVRAGTLSNWLDKAGVV</sequence>
<dbReference type="GO" id="GO:0016301">
    <property type="term" value="F:kinase activity"/>
    <property type="evidence" value="ECO:0007669"/>
    <property type="project" value="UniProtKB-KW"/>
</dbReference>
<evidence type="ECO:0000259" key="9">
    <source>
        <dbReference type="PROSITE" id="PS50112"/>
    </source>
</evidence>
<dbReference type="Pfam" id="PF25474">
    <property type="entry name" value="TPR_TmcB"/>
    <property type="match status" value="1"/>
</dbReference>
<dbReference type="FunFam" id="3.30.450.20:FF:000060">
    <property type="entry name" value="Sensor protein FixL"/>
    <property type="match status" value="1"/>
</dbReference>
<keyword evidence="11" id="KW-1185">Reference proteome</keyword>
<accession>A0A2K3DBN2</accession>
<feature type="compositionally biased region" description="Low complexity" evidence="7">
    <location>
        <begin position="2575"/>
        <end position="2585"/>
    </location>
</feature>
<dbReference type="InterPro" id="IPR057352">
    <property type="entry name" value="TPR_TmcB/C"/>
</dbReference>
<feature type="transmembrane region" description="Helical" evidence="8">
    <location>
        <begin position="2144"/>
        <end position="2164"/>
    </location>
</feature>
<feature type="region of interest" description="Disordered" evidence="7">
    <location>
        <begin position="1695"/>
        <end position="1720"/>
    </location>
</feature>
<dbReference type="InterPro" id="IPR000014">
    <property type="entry name" value="PAS"/>
</dbReference>
<evidence type="ECO:0000256" key="6">
    <source>
        <dbReference type="ARBA" id="ARBA00022840"/>
    </source>
</evidence>
<feature type="domain" description="PAS" evidence="9">
    <location>
        <begin position="801"/>
        <end position="857"/>
    </location>
</feature>
<evidence type="ECO:0000256" key="7">
    <source>
        <dbReference type="SAM" id="MobiDB-lite"/>
    </source>
</evidence>
<feature type="region of interest" description="Disordered" evidence="7">
    <location>
        <begin position="1351"/>
        <end position="1370"/>
    </location>
</feature>
<evidence type="ECO:0000256" key="5">
    <source>
        <dbReference type="ARBA" id="ARBA00022777"/>
    </source>
</evidence>
<dbReference type="InterPro" id="IPR013767">
    <property type="entry name" value="PAS_fold"/>
</dbReference>
<dbReference type="InterPro" id="IPR052994">
    <property type="entry name" value="Tiny_macrocysts_regulators"/>
</dbReference>
<dbReference type="RefSeq" id="XP_042920487.1">
    <property type="nucleotide sequence ID" value="XM_043067090.1"/>
</dbReference>
<feature type="compositionally biased region" description="Polar residues" evidence="7">
    <location>
        <begin position="2649"/>
        <end position="2677"/>
    </location>
</feature>
<dbReference type="STRING" id="3055.A0A2K3DBN2"/>
<name>A0A2K3DBN2_CHLRE</name>
<feature type="compositionally biased region" description="Low complexity" evidence="7">
    <location>
        <begin position="1995"/>
        <end position="2014"/>
    </location>
</feature>
<dbReference type="GO" id="GO:0005524">
    <property type="term" value="F:ATP binding"/>
    <property type="evidence" value="ECO:0007669"/>
    <property type="project" value="UniProtKB-KW"/>
</dbReference>
<dbReference type="SMART" id="SM00091">
    <property type="entry name" value="PAS"/>
    <property type="match status" value="2"/>
</dbReference>
<keyword evidence="1" id="KW-0600">Photoreceptor protein</keyword>
<dbReference type="NCBIfam" id="TIGR00229">
    <property type="entry name" value="sensory_box"/>
    <property type="match status" value="1"/>
</dbReference>
<feature type="compositionally biased region" description="Low complexity" evidence="7">
    <location>
        <begin position="1353"/>
        <end position="1370"/>
    </location>
</feature>
<evidence type="ECO:0000256" key="8">
    <source>
        <dbReference type="SAM" id="Phobius"/>
    </source>
</evidence>
<keyword evidence="5" id="KW-0418">Kinase</keyword>
<feature type="transmembrane region" description="Helical" evidence="8">
    <location>
        <begin position="279"/>
        <end position="302"/>
    </location>
</feature>
<dbReference type="GO" id="GO:0009881">
    <property type="term" value="F:photoreceptor activity"/>
    <property type="evidence" value="ECO:0007669"/>
    <property type="project" value="UniProtKB-KW"/>
</dbReference>
<feature type="region of interest" description="Disordered" evidence="7">
    <location>
        <begin position="2575"/>
        <end position="2704"/>
    </location>
</feature>
<reference evidence="10 11" key="1">
    <citation type="journal article" date="2007" name="Science">
        <title>The Chlamydomonas genome reveals the evolution of key animal and plant functions.</title>
        <authorList>
            <person name="Merchant S.S."/>
            <person name="Prochnik S.E."/>
            <person name="Vallon O."/>
            <person name="Harris E.H."/>
            <person name="Karpowicz S.J."/>
            <person name="Witman G.B."/>
            <person name="Terry A."/>
            <person name="Salamov A."/>
            <person name="Fritz-Laylin L.K."/>
            <person name="Marechal-Drouard L."/>
            <person name="Marshall W.F."/>
            <person name="Qu L.H."/>
            <person name="Nelson D.R."/>
            <person name="Sanderfoot A.A."/>
            <person name="Spalding M.H."/>
            <person name="Kapitonov V.V."/>
            <person name="Ren Q."/>
            <person name="Ferris P."/>
            <person name="Lindquist E."/>
            <person name="Shapiro H."/>
            <person name="Lucas S.M."/>
            <person name="Grimwood J."/>
            <person name="Schmutz J."/>
            <person name="Cardol P."/>
            <person name="Cerutti H."/>
            <person name="Chanfreau G."/>
            <person name="Chen C.L."/>
            <person name="Cognat V."/>
            <person name="Croft M.T."/>
            <person name="Dent R."/>
            <person name="Dutcher S."/>
            <person name="Fernandez E."/>
            <person name="Fukuzawa H."/>
            <person name="Gonzalez-Ballester D."/>
            <person name="Gonzalez-Halphen D."/>
            <person name="Hallmann A."/>
            <person name="Hanikenne M."/>
            <person name="Hippler M."/>
            <person name="Inwood W."/>
            <person name="Jabbari K."/>
            <person name="Kalanon M."/>
            <person name="Kuras R."/>
            <person name="Lefebvre P.A."/>
            <person name="Lemaire S.D."/>
            <person name="Lobanov A.V."/>
            <person name="Lohr M."/>
            <person name="Manuell A."/>
            <person name="Meier I."/>
            <person name="Mets L."/>
            <person name="Mittag M."/>
            <person name="Mittelmeier T."/>
            <person name="Moroney J.V."/>
            <person name="Moseley J."/>
            <person name="Napoli C."/>
            <person name="Nedelcu A.M."/>
            <person name="Niyogi K."/>
            <person name="Novoselov S.V."/>
            <person name="Paulsen I.T."/>
            <person name="Pazour G."/>
            <person name="Purton S."/>
            <person name="Ral J.P."/>
            <person name="Riano-Pachon D.M."/>
            <person name="Riekhof W."/>
            <person name="Rymarquis L."/>
            <person name="Schroda M."/>
            <person name="Stern D."/>
            <person name="Umen J."/>
            <person name="Willows R."/>
            <person name="Wilson N."/>
            <person name="Zimmer S.L."/>
            <person name="Allmer J."/>
            <person name="Balk J."/>
            <person name="Bisova K."/>
            <person name="Chen C.J."/>
            <person name="Elias M."/>
            <person name="Gendler K."/>
            <person name="Hauser C."/>
            <person name="Lamb M.R."/>
            <person name="Ledford H."/>
            <person name="Long J.C."/>
            <person name="Minagawa J."/>
            <person name="Page M.D."/>
            <person name="Pan J."/>
            <person name="Pootakham W."/>
            <person name="Roje S."/>
            <person name="Rose A."/>
            <person name="Stahlberg E."/>
            <person name="Terauchi A.M."/>
            <person name="Yang P."/>
            <person name="Ball S."/>
            <person name="Bowler C."/>
            <person name="Dieckmann C.L."/>
            <person name="Gladyshev V.N."/>
            <person name="Green P."/>
            <person name="Jorgensen R."/>
            <person name="Mayfield S."/>
            <person name="Mueller-Roeber B."/>
            <person name="Rajamani S."/>
            <person name="Sayre R.T."/>
            <person name="Brokstein P."/>
            <person name="Dubchak I."/>
            <person name="Goodstein D."/>
            <person name="Hornick L."/>
            <person name="Huang Y.W."/>
            <person name="Jhaveri J."/>
            <person name="Luo Y."/>
            <person name="Martinez D."/>
            <person name="Ngau W.C."/>
            <person name="Otillar B."/>
            <person name="Poliakov A."/>
            <person name="Porter A."/>
            <person name="Szajkowski L."/>
            <person name="Werner G."/>
            <person name="Zhou K."/>
            <person name="Grigoriev I.V."/>
            <person name="Rokhsar D.S."/>
            <person name="Grossman A.R."/>
        </authorList>
    </citation>
    <scope>NUCLEOTIDE SEQUENCE [LARGE SCALE GENOMIC DNA]</scope>
    <source>
        <strain evidence="11">CC-503</strain>
    </source>
</reference>
<feature type="domain" description="PAS" evidence="9">
    <location>
        <begin position="552"/>
        <end position="604"/>
    </location>
</feature>
<feature type="transmembrane region" description="Helical" evidence="8">
    <location>
        <begin position="246"/>
        <end position="264"/>
    </location>
</feature>
<feature type="region of interest" description="Disordered" evidence="7">
    <location>
        <begin position="1924"/>
        <end position="2019"/>
    </location>
</feature>
<dbReference type="Pfam" id="PF00989">
    <property type="entry name" value="PAS"/>
    <property type="match status" value="1"/>
</dbReference>
<feature type="transmembrane region" description="Helical" evidence="8">
    <location>
        <begin position="20"/>
        <end position="44"/>
    </location>
</feature>
<dbReference type="Gene3D" id="3.30.450.20">
    <property type="entry name" value="PAS domain"/>
    <property type="match status" value="2"/>
</dbReference>
<dbReference type="Proteomes" id="UP000006906">
    <property type="component" value="Chromosome 10"/>
</dbReference>